<name>A0A8J6LLZ5_9FIRM</name>
<dbReference type="Pfam" id="PF03948">
    <property type="entry name" value="Ribosomal_L9_C"/>
    <property type="match status" value="1"/>
</dbReference>
<keyword evidence="4 7" id="KW-0689">Ribosomal protein</keyword>
<comment type="function">
    <text evidence="7">Binds to the 23S rRNA.</text>
</comment>
<comment type="caution">
    <text evidence="9">The sequence shown here is derived from an EMBL/GenBank/DDBJ whole genome shotgun (WGS) entry which is preliminary data.</text>
</comment>
<comment type="similarity">
    <text evidence="1 7">Belongs to the bacterial ribosomal protein bL9 family.</text>
</comment>
<dbReference type="InterPro" id="IPR036935">
    <property type="entry name" value="Ribosomal_bL9_N_sf"/>
</dbReference>
<dbReference type="GO" id="GO:0003735">
    <property type="term" value="F:structural constituent of ribosome"/>
    <property type="evidence" value="ECO:0007669"/>
    <property type="project" value="InterPro"/>
</dbReference>
<dbReference type="InterPro" id="IPR020070">
    <property type="entry name" value="Ribosomal_bL9_N"/>
</dbReference>
<evidence type="ECO:0000256" key="7">
    <source>
        <dbReference type="HAMAP-Rule" id="MF_00503"/>
    </source>
</evidence>
<dbReference type="Gene3D" id="3.40.5.10">
    <property type="entry name" value="Ribosomal protein L9, N-terminal domain"/>
    <property type="match status" value="1"/>
</dbReference>
<dbReference type="Pfam" id="PF01281">
    <property type="entry name" value="Ribosomal_L9_N"/>
    <property type="match status" value="1"/>
</dbReference>
<feature type="domain" description="Ribosomal protein L9" evidence="8">
    <location>
        <begin position="13"/>
        <end position="40"/>
    </location>
</feature>
<dbReference type="InterPro" id="IPR020594">
    <property type="entry name" value="Ribosomal_bL9_bac/chp"/>
</dbReference>
<evidence type="ECO:0000256" key="3">
    <source>
        <dbReference type="ARBA" id="ARBA00022884"/>
    </source>
</evidence>
<evidence type="ECO:0000256" key="6">
    <source>
        <dbReference type="ARBA" id="ARBA00035292"/>
    </source>
</evidence>
<dbReference type="PROSITE" id="PS00651">
    <property type="entry name" value="RIBOSOMAL_L9"/>
    <property type="match status" value="1"/>
</dbReference>
<accession>A0A8J6LLZ5</accession>
<reference evidence="9" key="1">
    <citation type="submission" date="2020-06" db="EMBL/GenBank/DDBJ databases">
        <title>Novel chitinolytic bacterium.</title>
        <authorList>
            <person name="Ungkulpasvich U."/>
            <person name="Kosugi A."/>
            <person name="Uke A."/>
        </authorList>
    </citation>
    <scope>NUCLEOTIDE SEQUENCE</scope>
    <source>
        <strain evidence="9">UUS1-1</strain>
    </source>
</reference>
<protein>
    <recommendedName>
        <fullName evidence="6 7">Large ribosomal subunit protein bL9</fullName>
    </recommendedName>
</protein>
<dbReference type="GO" id="GO:1990904">
    <property type="term" value="C:ribonucleoprotein complex"/>
    <property type="evidence" value="ECO:0007669"/>
    <property type="project" value="UniProtKB-KW"/>
</dbReference>
<dbReference type="PANTHER" id="PTHR21368">
    <property type="entry name" value="50S RIBOSOMAL PROTEIN L9"/>
    <property type="match status" value="1"/>
</dbReference>
<dbReference type="HAMAP" id="MF_00503">
    <property type="entry name" value="Ribosomal_bL9"/>
    <property type="match status" value="1"/>
</dbReference>
<evidence type="ECO:0000256" key="1">
    <source>
        <dbReference type="ARBA" id="ARBA00010605"/>
    </source>
</evidence>
<evidence type="ECO:0000256" key="2">
    <source>
        <dbReference type="ARBA" id="ARBA00022730"/>
    </source>
</evidence>
<dbReference type="SUPFAM" id="SSF55653">
    <property type="entry name" value="Ribosomal protein L9 C-domain"/>
    <property type="match status" value="1"/>
</dbReference>
<gene>
    <name evidence="7" type="primary">rplI</name>
    <name evidence="9" type="ORF">G5B42_05950</name>
</gene>
<dbReference type="GO" id="GO:0005840">
    <property type="term" value="C:ribosome"/>
    <property type="evidence" value="ECO:0007669"/>
    <property type="project" value="UniProtKB-KW"/>
</dbReference>
<dbReference type="NCBIfam" id="TIGR00158">
    <property type="entry name" value="L9"/>
    <property type="match status" value="1"/>
</dbReference>
<dbReference type="InterPro" id="IPR020069">
    <property type="entry name" value="Ribosomal_bL9_C"/>
</dbReference>
<dbReference type="RefSeq" id="WP_181339541.1">
    <property type="nucleotide sequence ID" value="NZ_JAAKDE010000012.1"/>
</dbReference>
<organism evidence="9 10">
    <name type="scientific">Capillibacterium thermochitinicola</name>
    <dbReference type="NCBI Taxonomy" id="2699427"/>
    <lineage>
        <taxon>Bacteria</taxon>
        <taxon>Bacillati</taxon>
        <taxon>Bacillota</taxon>
        <taxon>Capillibacterium</taxon>
    </lineage>
</organism>
<dbReference type="Gene3D" id="3.10.430.100">
    <property type="entry name" value="Ribosomal protein L9, C-terminal domain"/>
    <property type="match status" value="1"/>
</dbReference>
<dbReference type="SUPFAM" id="SSF55658">
    <property type="entry name" value="L9 N-domain-like"/>
    <property type="match status" value="1"/>
</dbReference>
<dbReference type="GO" id="GO:0019843">
    <property type="term" value="F:rRNA binding"/>
    <property type="evidence" value="ECO:0007669"/>
    <property type="project" value="UniProtKB-UniRule"/>
</dbReference>
<dbReference type="GO" id="GO:0006412">
    <property type="term" value="P:translation"/>
    <property type="evidence" value="ECO:0007669"/>
    <property type="project" value="UniProtKB-UniRule"/>
</dbReference>
<dbReference type="FunFam" id="3.40.5.10:FF:000002">
    <property type="entry name" value="50S ribosomal protein L9"/>
    <property type="match status" value="1"/>
</dbReference>
<evidence type="ECO:0000256" key="5">
    <source>
        <dbReference type="ARBA" id="ARBA00023274"/>
    </source>
</evidence>
<keyword evidence="10" id="KW-1185">Reference proteome</keyword>
<evidence type="ECO:0000313" key="10">
    <source>
        <dbReference type="Proteomes" id="UP000657177"/>
    </source>
</evidence>
<evidence type="ECO:0000256" key="4">
    <source>
        <dbReference type="ARBA" id="ARBA00022980"/>
    </source>
</evidence>
<dbReference type="InterPro" id="IPR000244">
    <property type="entry name" value="Ribosomal_bL9"/>
</dbReference>
<keyword evidence="2 7" id="KW-0699">rRNA-binding</keyword>
<dbReference type="InterPro" id="IPR009027">
    <property type="entry name" value="Ribosomal_bL9/RNase_H1_N"/>
</dbReference>
<dbReference type="AlphaFoldDB" id="A0A8J6LLZ5"/>
<keyword evidence="5 7" id="KW-0687">Ribonucleoprotein</keyword>
<keyword evidence="3 7" id="KW-0694">RNA-binding</keyword>
<sequence>MKVILLSDVKALGKKGDLKEVSAGYARNFLFPKKLAMEATPGNLRKLEEERERQKVQAARDEATARQLAAQLDGLTLTFQTKAGEGGKLFGSITGKDIVDRIQQETKIELDKKQLNLPEPIKTVGEHEVVVNLYRGVKATLKIQVTAAEG</sequence>
<proteinExistence type="inferred from homology"/>
<dbReference type="InterPro" id="IPR036791">
    <property type="entry name" value="Ribosomal_bL9_C_sf"/>
</dbReference>
<dbReference type="EMBL" id="JAAKDE010000012">
    <property type="protein sequence ID" value="MBA2133084.1"/>
    <property type="molecule type" value="Genomic_DNA"/>
</dbReference>
<dbReference type="Proteomes" id="UP000657177">
    <property type="component" value="Unassembled WGS sequence"/>
</dbReference>
<evidence type="ECO:0000313" key="9">
    <source>
        <dbReference type="EMBL" id="MBA2133084.1"/>
    </source>
</evidence>
<evidence type="ECO:0000259" key="8">
    <source>
        <dbReference type="PROSITE" id="PS00651"/>
    </source>
</evidence>